<sequence>MYSDMATIIQHEPASPCIRVCTLDDDDVCLGCGRTLGEITEWGGADPARRREILAAAEQRRAAGSPSPLPLAPQGRGD</sequence>
<dbReference type="EMBL" id="AP018052">
    <property type="protein sequence ID" value="BAZ92738.1"/>
    <property type="molecule type" value="Genomic_DNA"/>
</dbReference>
<accession>A0A1Z4VN10</accession>
<reference evidence="2 3" key="1">
    <citation type="submission" date="2017-05" db="EMBL/GenBank/DDBJ databases">
        <title>Thiocyanate degradation by Thiohalobacter thiocyanaticus FOKN1.</title>
        <authorList>
            <person name="Oshiki M."/>
            <person name="Fukushima T."/>
            <person name="Kawano S."/>
            <person name="Nakagawa J."/>
        </authorList>
    </citation>
    <scope>NUCLEOTIDE SEQUENCE [LARGE SCALE GENOMIC DNA]</scope>
    <source>
        <strain evidence="2 3">FOKN1</strain>
    </source>
</reference>
<gene>
    <name evidence="2" type="ORF">FOKN1_0334</name>
</gene>
<evidence type="ECO:0000256" key="1">
    <source>
        <dbReference type="SAM" id="MobiDB-lite"/>
    </source>
</evidence>
<dbReference type="PANTHER" id="PTHR35175">
    <property type="entry name" value="DUF1289 DOMAIN-CONTAINING PROTEIN"/>
    <property type="match status" value="1"/>
</dbReference>
<proteinExistence type="predicted"/>
<evidence type="ECO:0000313" key="3">
    <source>
        <dbReference type="Proteomes" id="UP000218765"/>
    </source>
</evidence>
<dbReference type="InterPro" id="IPR010710">
    <property type="entry name" value="DUF1289"/>
</dbReference>
<organism evidence="2 3">
    <name type="scientific">Thiohalobacter thiocyanaticus</name>
    <dbReference type="NCBI Taxonomy" id="585455"/>
    <lineage>
        <taxon>Bacteria</taxon>
        <taxon>Pseudomonadati</taxon>
        <taxon>Pseudomonadota</taxon>
        <taxon>Gammaproteobacteria</taxon>
        <taxon>Thiohalobacterales</taxon>
        <taxon>Thiohalobacteraceae</taxon>
        <taxon>Thiohalobacter</taxon>
    </lineage>
</organism>
<dbReference type="AlphaFoldDB" id="A0A1Z4VN10"/>
<feature type="region of interest" description="Disordered" evidence="1">
    <location>
        <begin position="58"/>
        <end position="78"/>
    </location>
</feature>
<dbReference type="Proteomes" id="UP000218765">
    <property type="component" value="Chromosome"/>
</dbReference>
<protein>
    <submittedName>
        <fullName evidence="2">Putative Fe-S protein</fullName>
    </submittedName>
</protein>
<name>A0A1Z4VN10_9GAMM</name>
<dbReference type="PANTHER" id="PTHR35175:SF2">
    <property type="entry name" value="DUF1289 DOMAIN-CONTAINING PROTEIN"/>
    <property type="match status" value="1"/>
</dbReference>
<dbReference type="KEGG" id="ttc:FOKN1_0334"/>
<evidence type="ECO:0000313" key="2">
    <source>
        <dbReference type="EMBL" id="BAZ92738.1"/>
    </source>
</evidence>
<keyword evidence="3" id="KW-1185">Reference proteome</keyword>
<dbReference type="Pfam" id="PF06945">
    <property type="entry name" value="DUF1289"/>
    <property type="match status" value="1"/>
</dbReference>